<feature type="compositionally biased region" description="Basic residues" evidence="1">
    <location>
        <begin position="284"/>
        <end position="294"/>
    </location>
</feature>
<dbReference type="GO" id="GO:0005737">
    <property type="term" value="C:cytoplasm"/>
    <property type="evidence" value="ECO:0007669"/>
    <property type="project" value="TreeGrafter"/>
</dbReference>
<accession>A0A6A6HI88</accession>
<dbReference type="Pfam" id="PF23302">
    <property type="entry name" value="HTH_DNAJC9"/>
    <property type="match status" value="1"/>
</dbReference>
<feature type="region of interest" description="Disordered" evidence="1">
    <location>
        <begin position="1"/>
        <end position="58"/>
    </location>
</feature>
<feature type="compositionally biased region" description="Basic and acidic residues" evidence="1">
    <location>
        <begin position="47"/>
        <end position="58"/>
    </location>
</feature>
<feature type="domain" description="J" evidence="2">
    <location>
        <begin position="17"/>
        <end position="84"/>
    </location>
</feature>
<dbReference type="GO" id="GO:0005634">
    <property type="term" value="C:nucleus"/>
    <property type="evidence" value="ECO:0007669"/>
    <property type="project" value="TreeGrafter"/>
</dbReference>
<evidence type="ECO:0000313" key="4">
    <source>
        <dbReference type="Proteomes" id="UP000800092"/>
    </source>
</evidence>
<gene>
    <name evidence="3" type="ORF">EV356DRAFT_30026</name>
</gene>
<evidence type="ECO:0000259" key="2">
    <source>
        <dbReference type="PROSITE" id="PS50076"/>
    </source>
</evidence>
<dbReference type="Gene3D" id="1.10.287.110">
    <property type="entry name" value="DnaJ domain"/>
    <property type="match status" value="1"/>
</dbReference>
<dbReference type="EMBL" id="ML991781">
    <property type="protein sequence ID" value="KAF2237243.1"/>
    <property type="molecule type" value="Genomic_DNA"/>
</dbReference>
<dbReference type="SUPFAM" id="SSF46565">
    <property type="entry name" value="Chaperone J-domain"/>
    <property type="match status" value="1"/>
</dbReference>
<dbReference type="PANTHER" id="PTHR44144">
    <property type="entry name" value="DNAJ HOMOLOG SUBFAMILY C MEMBER 9"/>
    <property type="match status" value="1"/>
</dbReference>
<dbReference type="SMART" id="SM00271">
    <property type="entry name" value="DnaJ"/>
    <property type="match status" value="1"/>
</dbReference>
<evidence type="ECO:0000256" key="1">
    <source>
        <dbReference type="SAM" id="MobiDB-lite"/>
    </source>
</evidence>
<dbReference type="InterPro" id="IPR052594">
    <property type="entry name" value="J_domain-containing_protein"/>
</dbReference>
<dbReference type="GO" id="GO:0031072">
    <property type="term" value="F:heat shock protein binding"/>
    <property type="evidence" value="ECO:0007669"/>
    <property type="project" value="TreeGrafter"/>
</dbReference>
<dbReference type="AlphaFoldDB" id="A0A6A6HI88"/>
<protein>
    <submittedName>
        <fullName evidence="3">DnaJ-domain-containing protein</fullName>
    </submittedName>
</protein>
<dbReference type="InterPro" id="IPR001623">
    <property type="entry name" value="DnaJ_domain"/>
</dbReference>
<dbReference type="InterPro" id="IPR036869">
    <property type="entry name" value="J_dom_sf"/>
</dbReference>
<dbReference type="InterPro" id="IPR056453">
    <property type="entry name" value="HTH_DNAJC9"/>
</dbReference>
<feature type="compositionally biased region" description="Basic residues" evidence="1">
    <location>
        <begin position="222"/>
        <end position="233"/>
    </location>
</feature>
<dbReference type="PRINTS" id="PR00625">
    <property type="entry name" value="JDOMAIN"/>
</dbReference>
<reference evidence="3" key="1">
    <citation type="journal article" date="2020" name="Stud. Mycol.">
        <title>101 Dothideomycetes genomes: a test case for predicting lifestyles and emergence of pathogens.</title>
        <authorList>
            <person name="Haridas S."/>
            <person name="Albert R."/>
            <person name="Binder M."/>
            <person name="Bloem J."/>
            <person name="Labutti K."/>
            <person name="Salamov A."/>
            <person name="Andreopoulos B."/>
            <person name="Baker S."/>
            <person name="Barry K."/>
            <person name="Bills G."/>
            <person name="Bluhm B."/>
            <person name="Cannon C."/>
            <person name="Castanera R."/>
            <person name="Culley D."/>
            <person name="Daum C."/>
            <person name="Ezra D."/>
            <person name="Gonzalez J."/>
            <person name="Henrissat B."/>
            <person name="Kuo A."/>
            <person name="Liang C."/>
            <person name="Lipzen A."/>
            <person name="Lutzoni F."/>
            <person name="Magnuson J."/>
            <person name="Mondo S."/>
            <person name="Nolan M."/>
            <person name="Ohm R."/>
            <person name="Pangilinan J."/>
            <person name="Park H.-J."/>
            <person name="Ramirez L."/>
            <person name="Alfaro M."/>
            <person name="Sun H."/>
            <person name="Tritt A."/>
            <person name="Yoshinaga Y."/>
            <person name="Zwiers L.-H."/>
            <person name="Turgeon B."/>
            <person name="Goodwin S."/>
            <person name="Spatafora J."/>
            <person name="Crous P."/>
            <person name="Grigoriev I."/>
        </authorList>
    </citation>
    <scope>NUCLEOTIDE SEQUENCE</scope>
    <source>
        <strain evidence="3">Tuck. ex Michener</strain>
    </source>
</reference>
<organism evidence="3 4">
    <name type="scientific">Viridothelium virens</name>
    <name type="common">Speckled blister lichen</name>
    <name type="synonym">Trypethelium virens</name>
    <dbReference type="NCBI Taxonomy" id="1048519"/>
    <lineage>
        <taxon>Eukaryota</taxon>
        <taxon>Fungi</taxon>
        <taxon>Dikarya</taxon>
        <taxon>Ascomycota</taxon>
        <taxon>Pezizomycotina</taxon>
        <taxon>Dothideomycetes</taxon>
        <taxon>Dothideomycetes incertae sedis</taxon>
        <taxon>Trypetheliales</taxon>
        <taxon>Trypetheliaceae</taxon>
        <taxon>Viridothelium</taxon>
    </lineage>
</organism>
<proteinExistence type="predicted"/>
<dbReference type="PROSITE" id="PS00636">
    <property type="entry name" value="DNAJ_1"/>
    <property type="match status" value="1"/>
</dbReference>
<sequence>MPSKSEDLIDDAPTSINPYEVLSLPQDASPSQIKTAYRRAALRHHPDKASPTDKDTAHTRFQEVAFAYAILSDPRRRSRYDTTGRTEESLDLDDDSFDWRSFYREQFAEVVTGAAVDAFRAEYQGSGKERAAVLAAYVKAKGDWDVVYEEVMLSDPVEDEERFRKIIEEAIERGEVKRFARYGRKGKEAEEENRALAALIRSKQQSRGDSFLANLEAKYAPKAKAKKAGKGKKRGSDEIDEEDGGLEEPPEEAFEAMGRRKGGKRKKGGDTGVQYDEELERKKIPGRKNKKAKI</sequence>
<dbReference type="FunFam" id="1.10.287.110:FF:000110">
    <property type="entry name" value="DnaJ domain protein (AFU_orthologue AFUA_2G13210)"/>
    <property type="match status" value="1"/>
</dbReference>
<dbReference type="PROSITE" id="PS50076">
    <property type="entry name" value="DNAJ_2"/>
    <property type="match status" value="1"/>
</dbReference>
<keyword evidence="4" id="KW-1185">Reference proteome</keyword>
<dbReference type="OrthoDB" id="110024at2759"/>
<feature type="compositionally biased region" description="Acidic residues" evidence="1">
    <location>
        <begin position="238"/>
        <end position="254"/>
    </location>
</feature>
<dbReference type="Proteomes" id="UP000800092">
    <property type="component" value="Unassembled WGS sequence"/>
</dbReference>
<dbReference type="Pfam" id="PF00226">
    <property type="entry name" value="DnaJ"/>
    <property type="match status" value="1"/>
</dbReference>
<dbReference type="CDD" id="cd06257">
    <property type="entry name" value="DnaJ"/>
    <property type="match status" value="1"/>
</dbReference>
<dbReference type="PANTHER" id="PTHR44144:SF1">
    <property type="entry name" value="DNAJ HOMOLOG SUBFAMILY C MEMBER 9"/>
    <property type="match status" value="1"/>
</dbReference>
<feature type="region of interest" description="Disordered" evidence="1">
    <location>
        <begin position="222"/>
        <end position="294"/>
    </location>
</feature>
<evidence type="ECO:0000313" key="3">
    <source>
        <dbReference type="EMBL" id="KAF2237243.1"/>
    </source>
</evidence>
<name>A0A6A6HI88_VIRVR</name>
<dbReference type="InterPro" id="IPR018253">
    <property type="entry name" value="DnaJ_domain_CS"/>
</dbReference>
<feature type="compositionally biased region" description="Basic residues" evidence="1">
    <location>
        <begin position="36"/>
        <end position="46"/>
    </location>
</feature>